<name>A0ABQ5XR07_9GAMM</name>
<keyword evidence="2" id="KW-1133">Transmembrane helix</keyword>
<gene>
    <name evidence="3" type="ORF">GCM10007901_31310</name>
</gene>
<feature type="region of interest" description="Disordered" evidence="1">
    <location>
        <begin position="717"/>
        <end position="739"/>
    </location>
</feature>
<keyword evidence="2" id="KW-0812">Transmembrane</keyword>
<keyword evidence="4" id="KW-1185">Reference proteome</keyword>
<sequence>MIKRRAKPHASPFRQRGVMNLLLVLLIGLAMTVTTMGVVHVMRGSQEGQLSLHSITPAQGSTWMGAETVRRYLAVTNMTSLSTGALKIDGSDALAVNILNITQSTATVSGKSTTVYQVVANITAASATGTPAASKATLQAVYNVTPNGTQGSSTSSSNSGSTVNINTLNFYKDLNLTGGIDVLGGQNANLNVEGNVKLDNASVDGVNSIHATGNVSIGSGIHVNEVYANGDVEVTGAASVDQINALGNVTIDGGAKPFVIQSNGTVTFNGGSASSVTSIGDVIVPAGGVNIGTITTEGNVNWTGTGGGASTIQANGDVAYSGANLSTNITAGGTVTVNGEGVASVTTPSNVIDNANGDSKSSTSGIASLKAGGDLQANGWDAVTGTIGGTLTKQNFWNGKVNVTVQKGYTVSVPTISITKLPPVTIDRPAVDAYALKSSANYVFQMVNGAMQVTVSNINGITSGTYYVGTYPPLNANGVYRGYEDFLCTKLVSGSLDNNGVGQCLEPSTPGRTFCQGQSEENDCLSYSNGAWTISGISFARGILWFQGDLNFNGGGYMDTAIATGNINTGGSARIDAPNYAGYDEMCANATPSWLTLHDATQKQDFDGLYPTNLCDVQNQQLIDSAIGNVALLAGGYVNGVFSGGTINLGAKTVVNGSVMAGSTFNTGGDTSVNGSITAAAQNPNDTSSNQLSGKTTMDFSKLPSTYHPGTVPCMQGCTSSQPSTSGNNTSTINWTRYL</sequence>
<protein>
    <submittedName>
        <fullName evidence="3">Uncharacterized protein</fullName>
    </submittedName>
</protein>
<comment type="caution">
    <text evidence="3">The sequence shown here is derived from an EMBL/GenBank/DDBJ whole genome shotgun (WGS) entry which is preliminary data.</text>
</comment>
<accession>A0ABQ5XR07</accession>
<dbReference type="EMBL" id="BSOB01000035">
    <property type="protein sequence ID" value="GLQ94180.1"/>
    <property type="molecule type" value="Genomic_DNA"/>
</dbReference>
<evidence type="ECO:0000313" key="3">
    <source>
        <dbReference type="EMBL" id="GLQ94180.1"/>
    </source>
</evidence>
<organism evidence="3 4">
    <name type="scientific">Dyella acidisoli</name>
    <dbReference type="NCBI Taxonomy" id="1867834"/>
    <lineage>
        <taxon>Bacteria</taxon>
        <taxon>Pseudomonadati</taxon>
        <taxon>Pseudomonadota</taxon>
        <taxon>Gammaproteobacteria</taxon>
        <taxon>Lysobacterales</taxon>
        <taxon>Rhodanobacteraceae</taxon>
        <taxon>Dyella</taxon>
    </lineage>
</organism>
<reference evidence="4" key="1">
    <citation type="journal article" date="2019" name="Int. J. Syst. Evol. Microbiol.">
        <title>The Global Catalogue of Microorganisms (GCM) 10K type strain sequencing project: providing services to taxonomists for standard genome sequencing and annotation.</title>
        <authorList>
            <consortium name="The Broad Institute Genomics Platform"/>
            <consortium name="The Broad Institute Genome Sequencing Center for Infectious Disease"/>
            <person name="Wu L."/>
            <person name="Ma J."/>
        </authorList>
    </citation>
    <scope>NUCLEOTIDE SEQUENCE [LARGE SCALE GENOMIC DNA]</scope>
    <source>
        <strain evidence="4">NBRC 111980</strain>
    </source>
</reference>
<evidence type="ECO:0000256" key="1">
    <source>
        <dbReference type="SAM" id="MobiDB-lite"/>
    </source>
</evidence>
<keyword evidence="2" id="KW-0472">Membrane</keyword>
<evidence type="ECO:0000313" key="4">
    <source>
        <dbReference type="Proteomes" id="UP001156670"/>
    </source>
</evidence>
<evidence type="ECO:0000256" key="2">
    <source>
        <dbReference type="SAM" id="Phobius"/>
    </source>
</evidence>
<dbReference type="RefSeq" id="WP_284321885.1">
    <property type="nucleotide sequence ID" value="NZ_BSOB01000035.1"/>
</dbReference>
<proteinExistence type="predicted"/>
<dbReference type="Proteomes" id="UP001156670">
    <property type="component" value="Unassembled WGS sequence"/>
</dbReference>
<feature type="transmembrane region" description="Helical" evidence="2">
    <location>
        <begin position="21"/>
        <end position="42"/>
    </location>
</feature>